<dbReference type="InterPro" id="IPR019734">
    <property type="entry name" value="TPR_rpt"/>
</dbReference>
<dbReference type="PANTHER" id="PTHR47643">
    <property type="entry name" value="TPR DOMAIN PROTEIN (AFU_ORTHOLOGUE AFUA_5G12710)"/>
    <property type="match status" value="1"/>
</dbReference>
<dbReference type="SUPFAM" id="SSF82199">
    <property type="entry name" value="SET domain"/>
    <property type="match status" value="1"/>
</dbReference>
<dbReference type="InterPro" id="IPR001214">
    <property type="entry name" value="SET_dom"/>
</dbReference>
<protein>
    <submittedName>
        <fullName evidence="3">OLC1v1032743C1</fullName>
    </submittedName>
</protein>
<gene>
    <name evidence="3" type="ORF">OLC1_LOCUS7290</name>
</gene>
<dbReference type="InterPro" id="IPR053209">
    <property type="entry name" value="Gramillin-biosynth_MTr"/>
</dbReference>
<proteinExistence type="predicted"/>
<dbReference type="InterPro" id="IPR046341">
    <property type="entry name" value="SET_dom_sf"/>
</dbReference>
<evidence type="ECO:0000259" key="2">
    <source>
        <dbReference type="PROSITE" id="PS50280"/>
    </source>
</evidence>
<dbReference type="Gene3D" id="1.25.40.10">
    <property type="entry name" value="Tetratricopeptide repeat domain"/>
    <property type="match status" value="1"/>
</dbReference>
<dbReference type="Proteomes" id="UP001161247">
    <property type="component" value="Chromosome 2"/>
</dbReference>
<dbReference type="InterPro" id="IPR011990">
    <property type="entry name" value="TPR-like_helical_dom_sf"/>
</dbReference>
<dbReference type="CDD" id="cd20071">
    <property type="entry name" value="SET_SMYD"/>
    <property type="match status" value="1"/>
</dbReference>
<dbReference type="PROSITE" id="PS50280">
    <property type="entry name" value="SET"/>
    <property type="match status" value="1"/>
</dbReference>
<feature type="domain" description="SET" evidence="2">
    <location>
        <begin position="181"/>
        <end position="369"/>
    </location>
</feature>
<keyword evidence="1" id="KW-0175">Coiled coil</keyword>
<reference evidence="3" key="1">
    <citation type="submission" date="2023-03" db="EMBL/GenBank/DDBJ databases">
        <authorList>
            <person name="Julca I."/>
        </authorList>
    </citation>
    <scope>NUCLEOTIDE SEQUENCE</scope>
</reference>
<dbReference type="PANTHER" id="PTHR47643:SF2">
    <property type="entry name" value="TPR DOMAIN PROTEIN (AFU_ORTHOLOGUE AFUA_5G12710)"/>
    <property type="match status" value="1"/>
</dbReference>
<accession>A0AAV1CPE5</accession>
<dbReference type="SMART" id="SM00028">
    <property type="entry name" value="TPR"/>
    <property type="match status" value="3"/>
</dbReference>
<dbReference type="SUPFAM" id="SSF48452">
    <property type="entry name" value="TPR-like"/>
    <property type="match status" value="1"/>
</dbReference>
<dbReference type="Pfam" id="PF00856">
    <property type="entry name" value="SET"/>
    <property type="match status" value="1"/>
</dbReference>
<feature type="coiled-coil region" evidence="1">
    <location>
        <begin position="1"/>
        <end position="31"/>
    </location>
</feature>
<dbReference type="Gene3D" id="2.170.270.10">
    <property type="entry name" value="SET domain"/>
    <property type="match status" value="1"/>
</dbReference>
<sequence length="546" mass="61484">MKEVVEEVQDIDEEEAKLQQLRSKATELLLREEWTEAIDAYSHFISLCQEQLLKPHHQQSKLQKSLCLAHSNRAEARFRLKEFAAALKDCDEALKIECAHLKTLLCKGKILFDLNRYGSALECFRAANLDTQESFNFKTLNEYLDRCKKLELLSKTGSFDLSDWILGGFRGKMPELAEYIGGVEIKKSEISGKGLFATKNVECGTLLLVTKAIATERGILPQDDSSQNAQMVMWKNLVDKVVESARKCSRTRGLISMLSDGEEGNDDMDVVPEIDLFRPEAEEERFSSRDLDVDNILSILDVNSLVEGSISSKVLGKNSYYHGVGLWLLASLVNHSCEPNVRRLHIGDHVAIHASRDVKAGEELTFAYFDVLQPFSTREEMSKNWGFICNCRRCKYEKTLSHNQEMAELEMVIGKGLDMGSVVYRLEECMKRVMVRGKGKGYIRASFWGAYEEASGSEKVMRKWGRRIPAIGTVVESVVDAIGSEERIVKLLMAGLKKNGNVAALGGCGSVEMEKAMKLGRGIYGKIMKRQALKNLLQQFIIHEEI</sequence>
<evidence type="ECO:0000313" key="3">
    <source>
        <dbReference type="EMBL" id="CAI9096564.1"/>
    </source>
</evidence>
<evidence type="ECO:0000313" key="4">
    <source>
        <dbReference type="Proteomes" id="UP001161247"/>
    </source>
</evidence>
<organism evidence="3 4">
    <name type="scientific">Oldenlandia corymbosa var. corymbosa</name>
    <dbReference type="NCBI Taxonomy" id="529605"/>
    <lineage>
        <taxon>Eukaryota</taxon>
        <taxon>Viridiplantae</taxon>
        <taxon>Streptophyta</taxon>
        <taxon>Embryophyta</taxon>
        <taxon>Tracheophyta</taxon>
        <taxon>Spermatophyta</taxon>
        <taxon>Magnoliopsida</taxon>
        <taxon>eudicotyledons</taxon>
        <taxon>Gunneridae</taxon>
        <taxon>Pentapetalae</taxon>
        <taxon>asterids</taxon>
        <taxon>lamiids</taxon>
        <taxon>Gentianales</taxon>
        <taxon>Rubiaceae</taxon>
        <taxon>Rubioideae</taxon>
        <taxon>Spermacoceae</taxon>
        <taxon>Hedyotis-Oldenlandia complex</taxon>
        <taxon>Oldenlandia</taxon>
    </lineage>
</organism>
<name>A0AAV1CPE5_OLDCO</name>
<dbReference type="SMART" id="SM00317">
    <property type="entry name" value="SET"/>
    <property type="match status" value="1"/>
</dbReference>
<dbReference type="AlphaFoldDB" id="A0AAV1CPE5"/>
<keyword evidence="4" id="KW-1185">Reference proteome</keyword>
<dbReference type="EMBL" id="OX459119">
    <property type="protein sequence ID" value="CAI9096564.1"/>
    <property type="molecule type" value="Genomic_DNA"/>
</dbReference>
<evidence type="ECO:0000256" key="1">
    <source>
        <dbReference type="SAM" id="Coils"/>
    </source>
</evidence>